<dbReference type="AlphaFoldDB" id="A0AB40B5X3"/>
<dbReference type="InterPro" id="IPR038925">
    <property type="entry name" value="At3g17800-like"/>
</dbReference>
<keyword evidence="1" id="KW-1185">Reference proteome</keyword>
<protein>
    <submittedName>
        <fullName evidence="2">UV-B-induced protein At3g17800, chloroplastic</fullName>
    </submittedName>
</protein>
<accession>A0AB40B5X3</accession>
<evidence type="ECO:0000313" key="1">
    <source>
        <dbReference type="Proteomes" id="UP001515500"/>
    </source>
</evidence>
<dbReference type="RefSeq" id="XP_039122454.1">
    <property type="nucleotide sequence ID" value="XM_039266520.1"/>
</dbReference>
<name>A0AB40B5X3_DIOCR</name>
<dbReference type="InterPro" id="IPR008479">
    <property type="entry name" value="DUF760"/>
</dbReference>
<dbReference type="PANTHER" id="PTHR31808">
    <property type="entry name" value="EXPRESSED PROTEIN"/>
    <property type="match status" value="1"/>
</dbReference>
<evidence type="ECO:0000313" key="2">
    <source>
        <dbReference type="RefSeq" id="XP_039122454.1"/>
    </source>
</evidence>
<dbReference type="Proteomes" id="UP001515500">
    <property type="component" value="Chromosome 4"/>
</dbReference>
<dbReference type="GeneID" id="120259003"/>
<dbReference type="PANTHER" id="PTHR31808:SF2">
    <property type="entry name" value="OS04G0596300 PROTEIN"/>
    <property type="match status" value="1"/>
</dbReference>
<proteinExistence type="predicted"/>
<dbReference type="Pfam" id="PF05542">
    <property type="entry name" value="DUF760"/>
    <property type="match status" value="1"/>
</dbReference>
<dbReference type="GO" id="GO:0009536">
    <property type="term" value="C:plastid"/>
    <property type="evidence" value="ECO:0007669"/>
    <property type="project" value="EnsemblPlants"/>
</dbReference>
<sequence>MGIWGLIADSFVVLPAGGGFRSPPSDSKLLLSSSSLFPLESRSSLLSNKSCSMFGFARSGVRFESFQPRSVRVKAMEGSGESQTPVAPLQFESPTGQFLSQIMVTHPHLLPAAIDQQLERLQTDSEAQKRGSAPSPQDLLYRRIAEVKDKDRQRTLEEIIYCLIVQKFMDKDISMIPPISPTLDPAVQVDSWPNQEKKLEAVHSPDALEMIESHLSLILGERVVGPLNTIVQISKLKLGKLYAASIMYGYFLKRVDERYQLERTMNTLPTGGKGQRILGDLKPNPLWDMESLVQMSPDEGSIEAVDPLNLEEGKSYRLRSYVMYLDAETLQMYATIRSKEAISLIEKQTQALFGRPDVKILDDGSVDASKDEVIAITFSGLTMLVLEAVAFGSFLWVAESYVESKYHFFPN</sequence>
<reference evidence="2" key="1">
    <citation type="submission" date="2025-08" db="UniProtKB">
        <authorList>
            <consortium name="RefSeq"/>
        </authorList>
    </citation>
    <scope>IDENTIFICATION</scope>
</reference>
<gene>
    <name evidence="2" type="primary">LOC120259003</name>
</gene>
<organism evidence="1 2">
    <name type="scientific">Dioscorea cayennensis subsp. rotundata</name>
    <name type="common">White Guinea yam</name>
    <name type="synonym">Dioscorea rotundata</name>
    <dbReference type="NCBI Taxonomy" id="55577"/>
    <lineage>
        <taxon>Eukaryota</taxon>
        <taxon>Viridiplantae</taxon>
        <taxon>Streptophyta</taxon>
        <taxon>Embryophyta</taxon>
        <taxon>Tracheophyta</taxon>
        <taxon>Spermatophyta</taxon>
        <taxon>Magnoliopsida</taxon>
        <taxon>Liliopsida</taxon>
        <taxon>Dioscoreales</taxon>
        <taxon>Dioscoreaceae</taxon>
        <taxon>Dioscorea</taxon>
    </lineage>
</organism>